<evidence type="ECO:0000313" key="2">
    <source>
        <dbReference type="Proteomes" id="UP000032129"/>
    </source>
</evidence>
<dbReference type="EMBL" id="KP296792">
    <property type="protein sequence ID" value="AJK27745.1"/>
    <property type="molecule type" value="Genomic_DNA"/>
</dbReference>
<accession>A0A0C5AN08</accession>
<keyword evidence="2" id="KW-1185">Reference proteome</keyword>
<organism evidence="1 2">
    <name type="scientific">Bacteriophage Lily</name>
    <dbReference type="NCBI Taxonomy" id="1589751"/>
    <lineage>
        <taxon>Viruses</taxon>
        <taxon>Duplodnaviria</taxon>
        <taxon>Heunggongvirae</taxon>
        <taxon>Uroviricota</taxon>
        <taxon>Caudoviricetes</taxon>
        <taxon>Lilyvirus</taxon>
        <taxon>Lilyvirus lily</taxon>
    </lineage>
</organism>
<dbReference type="Proteomes" id="UP000032129">
    <property type="component" value="Segment"/>
</dbReference>
<dbReference type="Pfam" id="PF06995">
    <property type="entry name" value="Phage_P2_GpU"/>
    <property type="match status" value="1"/>
</dbReference>
<evidence type="ECO:0000313" key="1">
    <source>
        <dbReference type="EMBL" id="AJK27745.1"/>
    </source>
</evidence>
<dbReference type="InterPro" id="IPR009734">
    <property type="entry name" value="Myoviridae_GpU"/>
</dbReference>
<reference evidence="1 2" key="1">
    <citation type="journal article" date="2015" name="Genome Announc.">
        <title>Genome Sequences of Six Paenibacillus larvae Siphoviridae Phages.</title>
        <authorList>
            <person name="Carson S."/>
            <person name="Bruff E."/>
            <person name="DeFoor W."/>
            <person name="Dums J."/>
            <person name="Groth A."/>
            <person name="Hatfield T."/>
            <person name="Iyer A."/>
            <person name="Joshi K."/>
            <person name="McAdams S."/>
            <person name="Miles D."/>
            <person name="Miller D."/>
            <person name="Oufkir A."/>
            <person name="Raynor B."/>
            <person name="Riley S."/>
            <person name="Roland S."/>
            <person name="Rozier H."/>
            <person name="Talley S."/>
            <person name="Miller E.S."/>
        </authorList>
    </citation>
    <scope>NUCLEOTIDE SEQUENCE [LARGE SCALE GENOMIC DNA]</scope>
</reference>
<dbReference type="GeneID" id="26629199"/>
<name>A0A0C5AN08_9CAUD</name>
<dbReference type="KEGG" id="vg:26629199"/>
<gene>
    <name evidence="1" type="ORF">LILY_21</name>
</gene>
<protein>
    <submittedName>
        <fullName evidence="1">Tail terminator</fullName>
    </submittedName>
</protein>
<proteinExistence type="predicted"/>
<dbReference type="OrthoDB" id="38295at10239"/>
<sequence>MIGALGEIPFVVTQDVIRTVSDFKRSGAARWATHDVHLRKPVREFLGPGIDTISFTMRFDVRYGMNPRIELAKLVEYDRSGKVVPLTIGGGGLGVYMWTVTSVDQDWEYFDENGNCLVATANVTLEEYTTYDV</sequence>
<dbReference type="RefSeq" id="YP_009202227.1">
    <property type="nucleotide sequence ID" value="NC_028841.1"/>
</dbReference>